<dbReference type="EMBL" id="JADQAZ010000003">
    <property type="protein sequence ID" value="MBT0959171.1"/>
    <property type="molecule type" value="Genomic_DNA"/>
</dbReference>
<evidence type="ECO:0000256" key="1">
    <source>
        <dbReference type="SAM" id="Phobius"/>
    </source>
</evidence>
<dbReference type="AlphaFoldDB" id="A0AAP2G983"/>
<keyword evidence="1" id="KW-0812">Transmembrane</keyword>
<feature type="transmembrane region" description="Helical" evidence="1">
    <location>
        <begin position="167"/>
        <end position="188"/>
    </location>
</feature>
<proteinExistence type="predicted"/>
<evidence type="ECO:0000313" key="3">
    <source>
        <dbReference type="Proteomes" id="UP001315686"/>
    </source>
</evidence>
<keyword evidence="3" id="KW-1185">Reference proteome</keyword>
<organism evidence="2 3">
    <name type="scientific">Harenicola maris</name>
    <dbReference type="NCBI Taxonomy" id="2841044"/>
    <lineage>
        <taxon>Bacteria</taxon>
        <taxon>Pseudomonadati</taxon>
        <taxon>Pseudomonadota</taxon>
        <taxon>Alphaproteobacteria</taxon>
        <taxon>Rhodobacterales</taxon>
        <taxon>Paracoccaceae</taxon>
        <taxon>Harenicola</taxon>
    </lineage>
</organism>
<reference evidence="2 3" key="1">
    <citation type="journal article" date="2021" name="Arch. Microbiol.">
        <title>Harenicola maris gen. nov., sp. nov. isolated from the Sea of Japan shallow sediments.</title>
        <authorList>
            <person name="Romanenko L.A."/>
            <person name="Kurilenko V.V."/>
            <person name="Chernysheva N.Y."/>
            <person name="Tekutyeva L.A."/>
            <person name="Velansky P.V."/>
            <person name="Svetashev V.I."/>
            <person name="Isaeva M.P."/>
        </authorList>
    </citation>
    <scope>NUCLEOTIDE SEQUENCE [LARGE SCALE GENOMIC DNA]</scope>
    <source>
        <strain evidence="2 3">KMM 3653</strain>
    </source>
</reference>
<dbReference type="RefSeq" id="WP_327795374.1">
    <property type="nucleotide sequence ID" value="NZ_JADQAZ010000003.1"/>
</dbReference>
<feature type="transmembrane region" description="Helical" evidence="1">
    <location>
        <begin position="142"/>
        <end position="160"/>
    </location>
</feature>
<comment type="caution">
    <text evidence="2">The sequence shown here is derived from an EMBL/GenBank/DDBJ whole genome shotgun (WGS) entry which is preliminary data.</text>
</comment>
<feature type="transmembrane region" description="Helical" evidence="1">
    <location>
        <begin position="75"/>
        <end position="106"/>
    </location>
</feature>
<evidence type="ECO:0000313" key="2">
    <source>
        <dbReference type="EMBL" id="MBT0959171.1"/>
    </source>
</evidence>
<sequence length="189" mass="21051">MNTPAHLIFGAAAFARPGAPWVTAAALAGGLAPDCSLYLMACWHLFVLGTDPQTVFGQLYFSDSWMRVFRVDNSFVLWGIGLGVALWLRSGWAIAFTGAALLHLAFDFPLHHDDGRPHFWPISDWVFESPYSYWDRMHHGQFVGLIEVGICLILLGYLGYRFKGTMARIMIAIGVITQIVPGLMWSAIF</sequence>
<gene>
    <name evidence="2" type="ORF">IV417_17425</name>
</gene>
<keyword evidence="1" id="KW-0472">Membrane</keyword>
<dbReference type="Proteomes" id="UP001315686">
    <property type="component" value="Unassembled WGS sequence"/>
</dbReference>
<protein>
    <submittedName>
        <fullName evidence="2">Cobalamin biosynthesis protein CobQ</fullName>
    </submittedName>
</protein>
<name>A0AAP2G983_9RHOB</name>
<accession>A0AAP2G983</accession>
<keyword evidence="1" id="KW-1133">Transmembrane helix</keyword>